<feature type="domain" description="DUF7507" evidence="9">
    <location>
        <begin position="2874"/>
        <end position="2976"/>
    </location>
</feature>
<dbReference type="PANTHER" id="PTHR34819:SF3">
    <property type="entry name" value="CELL SURFACE PROTEIN"/>
    <property type="match status" value="1"/>
</dbReference>
<dbReference type="NCBIfam" id="TIGR01451">
    <property type="entry name" value="B_ant_repeat"/>
    <property type="match status" value="16"/>
</dbReference>
<feature type="chain" id="PRO_5018105723" evidence="7">
    <location>
        <begin position="49"/>
        <end position="3149"/>
    </location>
</feature>
<feature type="domain" description="DUF7507" evidence="9">
    <location>
        <begin position="1575"/>
        <end position="1685"/>
    </location>
</feature>
<reference evidence="10 11" key="1">
    <citation type="submission" date="2018-10" db="EMBL/GenBank/DDBJ databases">
        <authorList>
            <person name="Li J."/>
        </authorList>
    </citation>
    <scope>NUCLEOTIDE SEQUENCE [LARGE SCALE GENOMIC DNA]</scope>
    <source>
        <strain evidence="10 11">JCM 30549</strain>
    </source>
</reference>
<dbReference type="PANTHER" id="PTHR34819">
    <property type="entry name" value="LARGE CYSTEINE-RICH PERIPLASMIC PROTEIN OMCB"/>
    <property type="match status" value="1"/>
</dbReference>
<dbReference type="NCBIfam" id="TIGR01167">
    <property type="entry name" value="LPXTG_anchor"/>
    <property type="match status" value="1"/>
</dbReference>
<feature type="transmembrane region" description="Helical" evidence="6">
    <location>
        <begin position="3114"/>
        <end position="3132"/>
    </location>
</feature>
<keyword evidence="6" id="KW-0472">Membrane</keyword>
<evidence type="ECO:0000259" key="9">
    <source>
        <dbReference type="Pfam" id="PF24346"/>
    </source>
</evidence>
<keyword evidence="1" id="KW-0134">Cell wall</keyword>
<keyword evidence="2" id="KW-0964">Secreted</keyword>
<dbReference type="Pfam" id="PF24346">
    <property type="entry name" value="DUF7507"/>
    <property type="match status" value="22"/>
</dbReference>
<evidence type="ECO:0000313" key="11">
    <source>
        <dbReference type="Proteomes" id="UP000275395"/>
    </source>
</evidence>
<feature type="region of interest" description="Disordered" evidence="5">
    <location>
        <begin position="1080"/>
        <end position="1099"/>
    </location>
</feature>
<dbReference type="Gene3D" id="2.60.40.10">
    <property type="entry name" value="Immunoglobulins"/>
    <property type="match status" value="1"/>
</dbReference>
<evidence type="ECO:0000259" key="8">
    <source>
        <dbReference type="Pfam" id="PF00746"/>
    </source>
</evidence>
<feature type="domain" description="DUF7507" evidence="9">
    <location>
        <begin position="2049"/>
        <end position="2154"/>
    </location>
</feature>
<evidence type="ECO:0000256" key="6">
    <source>
        <dbReference type="SAM" id="Phobius"/>
    </source>
</evidence>
<accession>A0A3L6ZRY8</accession>
<evidence type="ECO:0000256" key="3">
    <source>
        <dbReference type="ARBA" id="ARBA00022729"/>
    </source>
</evidence>
<feature type="domain" description="DUF7507" evidence="9">
    <location>
        <begin position="1222"/>
        <end position="1324"/>
    </location>
</feature>
<dbReference type="InterPro" id="IPR055354">
    <property type="entry name" value="DUF7507"/>
</dbReference>
<feature type="domain" description="DUF7507" evidence="9">
    <location>
        <begin position="1103"/>
        <end position="1209"/>
    </location>
</feature>
<feature type="compositionally biased region" description="Low complexity" evidence="5">
    <location>
        <begin position="2846"/>
        <end position="2857"/>
    </location>
</feature>
<name>A0A3L6ZRY8_9MICO</name>
<feature type="compositionally biased region" description="Basic residues" evidence="5">
    <location>
        <begin position="9"/>
        <end position="21"/>
    </location>
</feature>
<feature type="domain" description="DUF7507" evidence="9">
    <location>
        <begin position="2167"/>
        <end position="2272"/>
    </location>
</feature>
<feature type="domain" description="DUF7507" evidence="9">
    <location>
        <begin position="869"/>
        <end position="976"/>
    </location>
</feature>
<sequence>MPRSTDAHRRSHSPRPTLGRRARRAVAAVLTIALASVGLTATAQQAQAVTVTPMTTSYNGVVNGDFTTAGNGVLGCTGTAFSGSMTCNDLRNGSGTAGAYNDFFAMANVKQAAGFEAYSNSSTATITVPAGSTVKKAVLYWSGNTGAVAGYTGARCGTNSYSTATIPDTTAGYTSRSLKMRIGTGAIQDVPTTASRTHTENLSTQLTSGQPQYYSSSSDVTALFENAGVSGSVPISVGNIWAANGAACYAGWSLAVVYDFGSYDAANPLTTARNVLLYDGHVRKQSNEAADTVRFSGFTALTNQARIGMTLYEGDRAITGDYAQYRTSKNSTSVRIPNSQSSDTGAGGATDNIGVSHALGNQRYQGTGTGRFFNASVDVLERTVAMGGIGATSLDLDLGTTGDSYLLQNTAFSVPTGRVVIDKSFNGTADTQTLLPGEAGTFTITVTNTGGVPLRNLTVTDPLAGDCARPVPGVLGQNDSYRYTCTAPVRAGAYTNTASVVGTVDGYETQQVQDTDTTRVNSAIIDIDKSAALDDRAIAGDTATYTFALTNTGSVTLDQVAVTDPLAGLGPISYTWPGTANRLQPGQTATGTASYTLTQADIDRGYLDNTATVTGRESGGKQPSDADSNRLPIVQASAIDVVKSGVLADPAGDVAAGDLVDYTFTISNPGNTTITDVALSDALAGLGPVTIDWPGADGVLAPGQNAVATASYPLTQADLNAGRVTNSATATGTGPGGAPLTDTSDFVLPVPPEPGIDAAKTGGLPSGALGVPGEVMTFTLTGTNTGNLTLTGVTLEDSLDGVVVDDYQWPGEPGVLDPGQIVTATASYTLTQQDVDRGSVDNAVTATGNPPTGPPQTSTDTITAPVPQTPAIALDKQAAFDDSVEAEPGQPVDYTLTATNTGNVTLSGVTITDPKSGLSAIDIAWPDPSRPGVLAPGEKAVGTASYPLTQADLDAGYVGNEATATGTGPGDVEVSDSDDALVGVLQDAAIHLSKSVEADARPAVGDEIRFDFAVTNTGNVTLSGTRLSDPLVGLGPITFGEWPSGTAGVLAPGQTVTASAPYTVTQADLDNGMVSNTGTVRAASPTGDPVTDTGSATAEFDTEPSIAVSKSGALADGATGRPGDTVEYRFEISNTGDVTLSGVALDDPLEGLSDVVFGDWPGDAGVLAPGTSVTATASYTLTQADVDRGSVDNTATASGTTPPGESVSAEDSETVAIDGSARLRLDKTSTAGLSDPAAVGDVIEYAFLVENTGTRTVSDVAIDDELDGLSALVFGDWPGDEGVLAPGASVTATASYTLTQADLDRGGVTNVAVATGTAPGGDPAEPGEDSVTDPIDGSPSIVLDKTGPATAPDGTAAGDTVQYRLEARNDGNQTLTDVRLVDERAGELSDVVWSSGTAGTLEVGGTVTATATVTLTQADVDAGQVVNTATVTGTGPQGAEVDAEDAVTTTIPSAPSISIVKDGALADPDATPVRAGAVVDYRFTIENTGTVSLSDVSVTDELLEGTTISYDWSGAASEGTLAPGETITATASYAITQAQLDAGEVVNTASVSGTPPSGDPVGDEDGATVELAPQAGIALTKTGSFAPIDGDRELYAAGDTVEYLFTIENTGNVTLDGVAVTDPRLGDDPRISYDWSSTGEGRLAPGEIVTATAEYTLTQADIDAGVVRNTATVSGDAPQGGSVTDEADDELTIPAGPALQVVKSATVPEGAAAGDEVAYRFVVTNIGNVTLGAVDVSDELPGLGALVYDWSDAEAEGTLAPQQSVAATASYTLTQADLDAGRVQNTATAQGTPPTGDPVGDEDTVVTPLPASPSIGVEKSGVRAGEGAPAAGDVVDYRFVVTNTGNVTLSDVALDDPRLNGAEVVFQWRDDQSAGVLVPGDSVTASAEYVLTQADVDAGVVENTATGSGTPPTGDPVTGEGEETTPLPASPSIGVEKSGVRAGEGAPAAGDVVDYRFVVTNTGNVTLSDVALDDPRLNGAEVVFQWRDDQSAGVLVPGDSVTASAEYVLTQADVDAGVVENTATGSGTPPTGDPVTGEGEETTPLPADPGLSVTKIGTLDPDAEVRAGAVLNYTFHVANTGNVTLSDVALDDPRLNGAEVVFQWRDDQSAGVLVPGDSVTASAEYVLTQADVDAGVVENTATGSGTPPTGDPVTGEGEETTPLPADPGLTLEKDGELSADARAGERVDYRFTVANTGNVTLTGITLSDVLDITGLAFDWDATELQTPGTLTPGDRVTATAAYTLTQADVDAGTILNSATASGTPPAGDPVTDGDDATVPLPADPSIEIVKTGLFDAGFTGVPGDTVSYGFEVRNTGNVTLSGVVIADPLPGLGEIVVDGWPGDAGVLAPGQSVTATAPYTLTAADVDRGEVLNTATASGTPPTGDPVTGGDDETMTIPSEPAIQLDKSGVLTPGDGPAQAGTVVEYSFTLTNIGNVTLGDVTLADELEGLRDLTLTWTDEQTAGTLARGGQVTGTASYALTQADIDAGVVTNLATATGTPPRGADPVSDEDTVDVPVPRESQLELVKTASAPDGELRAGDEVRFEFRVTNTGNTTVSDVVIDDPLPGLGEIAYDWSGAAGEGVLRPGEVLLASAGYTLTQADVDRGSVANSATVTGDTPDGGDPGDDDGTELPIPAAPAIALDKSGELPGGAAASAGDTVEYSFELSNTGNVTLHGVAVSDPLPGLGAISVAEWPGESGVLAPGQTVTARADYTLTQADVDRGSVANTATASGTPPDGGDPVTDVDEVLVEIEPAPAIEVVKDSSLEPGATGVAGETIRYDFLVRNTGTVTVDDVRLSDPLPGLSAIEFGSWPGETGVLAPGQLVAATASYTITQDDVDRGSVENTATGTGTTPGGDTVEDEGSTTTPLLQDSALQLVKSGSIDESAPTVAGDVVRFTFEVSNVGTTTVSGVVITDPLPGLGAITVAEWPGAPGVLAPGQSVLATADYTLTQADVDRGSVENTATVTGTPPGGSPVGGEDGTTVPLRPVSGVEVAKSAAVVGGGAAALDSTIEYTITVVNTGGTTLTGVVVDDPLPGLGALRLVWPGEAGTLAPGQTVTATADYRVTQADVDAGQVANTATVTATPPVGPTVTGGDTVTVDVPGPLPSTGAESAVALAVLAALLLAAGVLVVTRRRRSAPVVGTAGSED</sequence>
<evidence type="ECO:0000256" key="1">
    <source>
        <dbReference type="ARBA" id="ARBA00022512"/>
    </source>
</evidence>
<dbReference type="SMART" id="SM00710">
    <property type="entry name" value="PbH1"/>
    <property type="match status" value="6"/>
</dbReference>
<evidence type="ECO:0000256" key="4">
    <source>
        <dbReference type="ARBA" id="ARBA00023088"/>
    </source>
</evidence>
<feature type="domain" description="DUF7507" evidence="9">
    <location>
        <begin position="2637"/>
        <end position="2744"/>
    </location>
</feature>
<feature type="region of interest" description="Disordered" evidence="5">
    <location>
        <begin position="2021"/>
        <end position="2049"/>
    </location>
</feature>
<evidence type="ECO:0000256" key="2">
    <source>
        <dbReference type="ARBA" id="ARBA00022525"/>
    </source>
</evidence>
<dbReference type="InterPro" id="IPR019931">
    <property type="entry name" value="LPXTG_anchor"/>
</dbReference>
<comment type="caution">
    <text evidence="10">The sequence shown here is derived from an EMBL/GenBank/DDBJ whole genome shotgun (WGS) entry which is preliminary data.</text>
</comment>
<feature type="domain" description="DUF7507" evidence="9">
    <location>
        <begin position="1930"/>
        <end position="2036"/>
    </location>
</feature>
<feature type="compositionally biased region" description="Low complexity" evidence="5">
    <location>
        <begin position="2379"/>
        <end position="2389"/>
    </location>
</feature>
<dbReference type="EMBL" id="RCUW01000002">
    <property type="protein sequence ID" value="RLP70647.1"/>
    <property type="molecule type" value="Genomic_DNA"/>
</dbReference>
<evidence type="ECO:0000256" key="5">
    <source>
        <dbReference type="SAM" id="MobiDB-lite"/>
    </source>
</evidence>
<protein>
    <submittedName>
        <fullName evidence="10">DUF11 domain-containing protein</fullName>
    </submittedName>
</protein>
<keyword evidence="4" id="KW-0572">Peptidoglycan-anchor</keyword>
<dbReference type="InterPro" id="IPR013783">
    <property type="entry name" value="Ig-like_fold"/>
</dbReference>
<dbReference type="RefSeq" id="WP_121657485.1">
    <property type="nucleotide sequence ID" value="NZ_RCUW01000002.1"/>
</dbReference>
<feature type="region of interest" description="Disordered" evidence="5">
    <location>
        <begin position="2373"/>
        <end position="2394"/>
    </location>
</feature>
<feature type="domain" description="DUF7507" evidence="9">
    <location>
        <begin position="1697"/>
        <end position="1801"/>
    </location>
</feature>
<feature type="domain" description="DUF7507" evidence="9">
    <location>
        <begin position="1338"/>
        <end position="1443"/>
    </location>
</feature>
<keyword evidence="3 7" id="KW-0732">Signal</keyword>
<feature type="domain" description="DUF7507" evidence="9">
    <location>
        <begin position="1812"/>
        <end position="1918"/>
    </location>
</feature>
<feature type="domain" description="DUF7507" evidence="9">
    <location>
        <begin position="637"/>
        <end position="742"/>
    </location>
</feature>
<dbReference type="Pfam" id="PF00746">
    <property type="entry name" value="Gram_pos_anchor"/>
    <property type="match status" value="1"/>
</dbReference>
<feature type="region of interest" description="Disordered" evidence="5">
    <location>
        <begin position="1"/>
        <end position="21"/>
    </location>
</feature>
<gene>
    <name evidence="10" type="ORF">D9V30_03990</name>
</gene>
<organism evidence="10 11">
    <name type="scientific">Mycetocola reblochoni</name>
    <dbReference type="NCBI Taxonomy" id="331618"/>
    <lineage>
        <taxon>Bacteria</taxon>
        <taxon>Bacillati</taxon>
        <taxon>Actinomycetota</taxon>
        <taxon>Actinomycetes</taxon>
        <taxon>Micrococcales</taxon>
        <taxon>Microbacteriaceae</taxon>
        <taxon>Mycetocola</taxon>
    </lineage>
</organism>
<dbReference type="InterPro" id="IPR006626">
    <property type="entry name" value="PbH1"/>
</dbReference>
<keyword evidence="6" id="KW-1133">Transmembrane helix</keyword>
<feature type="region of interest" description="Disordered" evidence="5">
    <location>
        <begin position="1190"/>
        <end position="1213"/>
    </location>
</feature>
<feature type="region of interest" description="Disordered" evidence="5">
    <location>
        <begin position="2608"/>
        <end position="2630"/>
    </location>
</feature>
<feature type="domain" description="DUF7507" evidence="9">
    <location>
        <begin position="2522"/>
        <end position="2622"/>
    </location>
</feature>
<feature type="domain" description="DUF7507" evidence="9">
    <location>
        <begin position="2992"/>
        <end position="3093"/>
    </location>
</feature>
<dbReference type="InterPro" id="IPR047589">
    <property type="entry name" value="DUF11_rpt"/>
</dbReference>
<feature type="signal peptide" evidence="7">
    <location>
        <begin position="1"/>
        <end position="48"/>
    </location>
</feature>
<feature type="domain" description="DUF7507" evidence="9">
    <location>
        <begin position="524"/>
        <end position="625"/>
    </location>
</feature>
<feature type="compositionally biased region" description="Polar residues" evidence="5">
    <location>
        <begin position="1191"/>
        <end position="1203"/>
    </location>
</feature>
<feature type="domain" description="DUF7507" evidence="9">
    <location>
        <begin position="2400"/>
        <end position="2509"/>
    </location>
</feature>
<feature type="domain" description="DUF7507" evidence="9">
    <location>
        <begin position="2755"/>
        <end position="2861"/>
    </location>
</feature>
<evidence type="ECO:0000256" key="7">
    <source>
        <dbReference type="SAM" id="SignalP"/>
    </source>
</evidence>
<feature type="domain" description="Gram-positive cocci surface proteins LPxTG" evidence="8">
    <location>
        <begin position="3106"/>
        <end position="3137"/>
    </location>
</feature>
<dbReference type="InterPro" id="IPR051172">
    <property type="entry name" value="Chlamydia_OmcB"/>
</dbReference>
<feature type="compositionally biased region" description="Polar residues" evidence="5">
    <location>
        <begin position="329"/>
        <end position="344"/>
    </location>
</feature>
<feature type="region of interest" description="Disordered" evidence="5">
    <location>
        <begin position="329"/>
        <end position="350"/>
    </location>
</feature>
<feature type="domain" description="DUF7507" evidence="9">
    <location>
        <begin position="1454"/>
        <end position="1563"/>
    </location>
</feature>
<evidence type="ECO:0000313" key="10">
    <source>
        <dbReference type="EMBL" id="RLP70647.1"/>
    </source>
</evidence>
<proteinExistence type="predicted"/>
<keyword evidence="6" id="KW-0812">Transmembrane</keyword>
<feature type="domain" description="DUF7507" evidence="9">
    <location>
        <begin position="754"/>
        <end position="858"/>
    </location>
</feature>
<feature type="region of interest" description="Disordered" evidence="5">
    <location>
        <begin position="1902"/>
        <end position="1942"/>
    </location>
</feature>
<dbReference type="GO" id="GO:0005975">
    <property type="term" value="P:carbohydrate metabolic process"/>
    <property type="evidence" value="ECO:0007669"/>
    <property type="project" value="UniProtKB-ARBA"/>
</dbReference>
<feature type="domain" description="DUF7507" evidence="9">
    <location>
        <begin position="988"/>
        <end position="1093"/>
    </location>
</feature>
<dbReference type="Proteomes" id="UP000275395">
    <property type="component" value="Unassembled WGS sequence"/>
</dbReference>
<feature type="region of interest" description="Disordered" evidence="5">
    <location>
        <begin position="2839"/>
        <end position="2866"/>
    </location>
</feature>
<feature type="domain" description="DUF7507" evidence="9">
    <location>
        <begin position="2284"/>
        <end position="2388"/>
    </location>
</feature>
<feature type="region of interest" description="Disordered" evidence="5">
    <location>
        <begin position="2138"/>
        <end position="2172"/>
    </location>
</feature>